<dbReference type="Pfam" id="PF19701">
    <property type="entry name" value="DUF6199"/>
    <property type="match status" value="1"/>
</dbReference>
<feature type="transmembrane region" description="Helical" evidence="1">
    <location>
        <begin position="188"/>
        <end position="206"/>
    </location>
</feature>
<organism evidence="3 4">
    <name type="scientific">Intestinimonas butyriciproducens</name>
    <dbReference type="NCBI Taxonomy" id="1297617"/>
    <lineage>
        <taxon>Bacteria</taxon>
        <taxon>Bacillati</taxon>
        <taxon>Bacillota</taxon>
        <taxon>Clostridia</taxon>
        <taxon>Eubacteriales</taxon>
        <taxon>Intestinimonas</taxon>
    </lineage>
</organism>
<dbReference type="RefSeq" id="WP_058117011.1">
    <property type="nucleotide sequence ID" value="NZ_CP011307.1"/>
</dbReference>
<feature type="domain" description="DUF6199" evidence="2">
    <location>
        <begin position="192"/>
        <end position="250"/>
    </location>
</feature>
<evidence type="ECO:0000256" key="1">
    <source>
        <dbReference type="SAM" id="Phobius"/>
    </source>
</evidence>
<dbReference type="EMBL" id="CP011307">
    <property type="protein sequence ID" value="ALP92927.1"/>
    <property type="molecule type" value="Genomic_DNA"/>
</dbReference>
<dbReference type="STRING" id="1297617.IB211_00532c"/>
<feature type="transmembrane region" description="Helical" evidence="1">
    <location>
        <begin position="12"/>
        <end position="32"/>
    </location>
</feature>
<feature type="transmembrane region" description="Helical" evidence="1">
    <location>
        <begin position="236"/>
        <end position="256"/>
    </location>
</feature>
<evidence type="ECO:0000313" key="4">
    <source>
        <dbReference type="Proteomes" id="UP000064844"/>
    </source>
</evidence>
<evidence type="ECO:0000313" key="3">
    <source>
        <dbReference type="EMBL" id="ALP92927.1"/>
    </source>
</evidence>
<dbReference type="KEGG" id="ibu:IB211_00532c"/>
<proteinExistence type="predicted"/>
<keyword evidence="1" id="KW-0472">Membrane</keyword>
<dbReference type="AlphaFoldDB" id="A0A0S2W0Z8"/>
<dbReference type="InterPro" id="IPR045679">
    <property type="entry name" value="DUF6199"/>
</dbReference>
<sequence>MSRWRAIPLFQRVLLVMLAAMPVFFAALYFILNGRLGVEYGGSLLLRSVQGETTLYAGRVDGKEAVFAVSPDGRVTYRFDGGDYGPYIVVEDPGAVPRDHDMADVLTGVEVRRGDEILFRGGWLDGGISVLIDESGAPVSSFSFSWHAGGKAYGPDGQEMDFSHEPSVSFLLPLVLAPVLRHRGDISLYWLATCLAAVGIISILFADRLFRWNLGFLIRDPELAEPSDWELFGRRLGWIVCTGGALVGYLVGVFSIV</sequence>
<keyword evidence="1" id="KW-1133">Transmembrane helix</keyword>
<dbReference type="eggNOG" id="ENOG50348G3">
    <property type="taxonomic scope" value="Bacteria"/>
</dbReference>
<accession>A0A0S2W0Z8</accession>
<reference evidence="4" key="2">
    <citation type="submission" date="2015-04" db="EMBL/GenBank/DDBJ databases">
        <title>A butyrogenic pathway from the amino acid lysine in a human gut commensal.</title>
        <authorList>
            <person name="de Vos W.M."/>
            <person name="Bui N.T.P."/>
            <person name="Plugge C.M."/>
            <person name="Ritari J."/>
        </authorList>
    </citation>
    <scope>NUCLEOTIDE SEQUENCE [LARGE SCALE GENOMIC DNA]</scope>
    <source>
        <strain evidence="4">AF211</strain>
    </source>
</reference>
<keyword evidence="1" id="KW-0812">Transmembrane</keyword>
<protein>
    <recommendedName>
        <fullName evidence="2">DUF6199 domain-containing protein</fullName>
    </recommendedName>
</protein>
<name>A0A0S2W0Z8_9FIRM</name>
<dbReference type="Proteomes" id="UP000064844">
    <property type="component" value="Chromosome"/>
</dbReference>
<gene>
    <name evidence="3" type="ORF">IB211_00532c</name>
</gene>
<reference evidence="3 4" key="1">
    <citation type="journal article" date="2015" name="Nat. Commun.">
        <title>Production of butyrate from lysine and the Amadori product fructoselysine by a human gut commensal.</title>
        <authorList>
            <person name="Bui T.P."/>
            <person name="Ritari J."/>
            <person name="Boeren S."/>
            <person name="de Waard P."/>
            <person name="Plugge C.M."/>
            <person name="de Vos W.M."/>
        </authorList>
    </citation>
    <scope>NUCLEOTIDE SEQUENCE [LARGE SCALE GENOMIC DNA]</scope>
    <source>
        <strain evidence="3 4">AF211</strain>
    </source>
</reference>
<evidence type="ECO:0000259" key="2">
    <source>
        <dbReference type="Pfam" id="PF19701"/>
    </source>
</evidence>
<keyword evidence="4" id="KW-1185">Reference proteome</keyword>